<gene>
    <name evidence="2" type="ORF">DLAC_07837</name>
</gene>
<reference evidence="2 3" key="1">
    <citation type="submission" date="2015-12" db="EMBL/GenBank/DDBJ databases">
        <title>Dictyostelia acquired genes for synthesis and detection of signals that induce cell-type specialization by lateral gene transfer from prokaryotes.</title>
        <authorList>
            <person name="Gloeckner G."/>
            <person name="Schaap P."/>
        </authorList>
    </citation>
    <scope>NUCLEOTIDE SEQUENCE [LARGE SCALE GENOMIC DNA]</scope>
    <source>
        <strain evidence="2 3">TK</strain>
    </source>
</reference>
<dbReference type="Gene3D" id="3.90.550.10">
    <property type="entry name" value="Spore Coat Polysaccharide Biosynthesis Protein SpsA, Chain A"/>
    <property type="match status" value="1"/>
</dbReference>
<keyword evidence="3" id="KW-1185">Reference proteome</keyword>
<protein>
    <recommendedName>
        <fullName evidence="1">Glycosyltransferase 2-like domain-containing protein</fullName>
    </recommendedName>
</protein>
<proteinExistence type="predicted"/>
<dbReference type="OrthoDB" id="206708at2759"/>
<dbReference type="SUPFAM" id="SSF53448">
    <property type="entry name" value="Nucleotide-diphospho-sugar transferases"/>
    <property type="match status" value="1"/>
</dbReference>
<name>A0A151ZAJ5_TIELA</name>
<dbReference type="OMA" id="IIQPTWF"/>
<evidence type="ECO:0000313" key="3">
    <source>
        <dbReference type="Proteomes" id="UP000076078"/>
    </source>
</evidence>
<evidence type="ECO:0000313" key="2">
    <source>
        <dbReference type="EMBL" id="KYQ90956.1"/>
    </source>
</evidence>
<dbReference type="Proteomes" id="UP000076078">
    <property type="component" value="Unassembled WGS sequence"/>
</dbReference>
<dbReference type="InterPro" id="IPR029044">
    <property type="entry name" value="Nucleotide-diphossugar_trans"/>
</dbReference>
<dbReference type="AlphaFoldDB" id="A0A151ZAJ5"/>
<sequence length="494" mass="57358">MTSTELLSVSTNVKLQFKNPDNLNESILEFPLSYDILDNKLQITNQITTLPCQLRFTNLYNDIITNQNGVKKRDFKLPMVSVCICMKNAQNFINETLFSVICQTYNGPLEVSIFDHSSTDKSIEMIKEWVPLFKVFSIGLLLNGDGLSENDRLSIYDNEYKTILESISECDRLDRSDKGGFGVGYSRNRSIIQSNGQYLCLLDSDDIMYCERVEMQYLEALEKGKNVLIGSNFIRIPEGSSHRYSQWCNSLTNQQLLWHQFREIPIIQPTWFMSRSLYNRIGGYQESFPSGNPKNNEYIHLLGTNNNANQYKHKNQEKHMQMEKERQDKVLANSPPPHIPEDLIFFHQHLNYQDALLSKVHQPLVLYRYHSNNQSNQIHRLILMKVRIQYLESRILSKWDKFSIWGAGRDGKKFFTMLSDSSKSKVTSFCDVDDQKVGTTYNAAYTPYKIPIIHFSQVKPPFIICVALDRSNGEFEANLQSLQLKESIDYYHFN</sequence>
<dbReference type="PANTHER" id="PTHR22916">
    <property type="entry name" value="GLYCOSYLTRANSFERASE"/>
    <property type="match status" value="1"/>
</dbReference>
<dbReference type="EMBL" id="LODT01000035">
    <property type="protein sequence ID" value="KYQ90956.1"/>
    <property type="molecule type" value="Genomic_DNA"/>
</dbReference>
<dbReference type="InterPro" id="IPR001173">
    <property type="entry name" value="Glyco_trans_2-like"/>
</dbReference>
<feature type="domain" description="Glycosyltransferase 2-like" evidence="1">
    <location>
        <begin position="81"/>
        <end position="134"/>
    </location>
</feature>
<dbReference type="InParanoid" id="A0A151ZAJ5"/>
<organism evidence="2 3">
    <name type="scientific">Tieghemostelium lacteum</name>
    <name type="common">Slime mold</name>
    <name type="synonym">Dictyostelium lacteum</name>
    <dbReference type="NCBI Taxonomy" id="361077"/>
    <lineage>
        <taxon>Eukaryota</taxon>
        <taxon>Amoebozoa</taxon>
        <taxon>Evosea</taxon>
        <taxon>Eumycetozoa</taxon>
        <taxon>Dictyostelia</taxon>
        <taxon>Dictyosteliales</taxon>
        <taxon>Raperosteliaceae</taxon>
        <taxon>Tieghemostelium</taxon>
    </lineage>
</organism>
<dbReference type="FunCoup" id="A0A151ZAJ5">
    <property type="interactions" value="1"/>
</dbReference>
<accession>A0A151ZAJ5</accession>
<dbReference type="STRING" id="361077.A0A151ZAJ5"/>
<dbReference type="Pfam" id="PF00535">
    <property type="entry name" value="Glycos_transf_2"/>
    <property type="match status" value="2"/>
</dbReference>
<dbReference type="GO" id="GO:0016758">
    <property type="term" value="F:hexosyltransferase activity"/>
    <property type="evidence" value="ECO:0007669"/>
    <property type="project" value="UniProtKB-ARBA"/>
</dbReference>
<dbReference type="PANTHER" id="PTHR22916:SF3">
    <property type="entry name" value="UDP-GLCNAC:BETAGAL BETA-1,3-N-ACETYLGLUCOSAMINYLTRANSFERASE-LIKE PROTEIN 1"/>
    <property type="match status" value="1"/>
</dbReference>
<evidence type="ECO:0000259" key="1">
    <source>
        <dbReference type="Pfam" id="PF00535"/>
    </source>
</evidence>
<feature type="domain" description="Glycosyltransferase 2-like" evidence="1">
    <location>
        <begin position="178"/>
        <end position="280"/>
    </location>
</feature>
<comment type="caution">
    <text evidence="2">The sequence shown here is derived from an EMBL/GenBank/DDBJ whole genome shotgun (WGS) entry which is preliminary data.</text>
</comment>